<comment type="similarity">
    <text evidence="1">Belongs to the 'GDXG' lipolytic enzyme family.</text>
</comment>
<accession>M5RQN9</accession>
<dbReference type="InterPro" id="IPR050300">
    <property type="entry name" value="GDXG_lipolytic_enzyme"/>
</dbReference>
<dbReference type="InterPro" id="IPR049492">
    <property type="entry name" value="BD-FAE-like_dom"/>
</dbReference>
<dbReference type="InterPro" id="IPR018247">
    <property type="entry name" value="EF_Hand_1_Ca_BS"/>
</dbReference>
<dbReference type="Gene3D" id="3.40.50.1820">
    <property type="entry name" value="alpha/beta hydrolase"/>
    <property type="match status" value="1"/>
</dbReference>
<name>M5RQN9_9BACT</name>
<keyword evidence="5" id="KW-1185">Reference proteome</keyword>
<dbReference type="SUPFAM" id="SSF53474">
    <property type="entry name" value="alpha/beta-Hydrolases"/>
    <property type="match status" value="1"/>
</dbReference>
<evidence type="ECO:0000256" key="2">
    <source>
        <dbReference type="ARBA" id="ARBA00022801"/>
    </source>
</evidence>
<organism evidence="4 5">
    <name type="scientific">Rhodopirellula maiorica SM1</name>
    <dbReference type="NCBI Taxonomy" id="1265738"/>
    <lineage>
        <taxon>Bacteria</taxon>
        <taxon>Pseudomonadati</taxon>
        <taxon>Planctomycetota</taxon>
        <taxon>Planctomycetia</taxon>
        <taxon>Pirellulales</taxon>
        <taxon>Pirellulaceae</taxon>
        <taxon>Novipirellula</taxon>
    </lineage>
</organism>
<reference evidence="4 5" key="1">
    <citation type="journal article" date="2013" name="Mar. Genomics">
        <title>Expression of sulfatases in Rhodopirellula baltica and the diversity of sulfatases in the genus Rhodopirellula.</title>
        <authorList>
            <person name="Wegner C.E."/>
            <person name="Richter-Heitmann T."/>
            <person name="Klindworth A."/>
            <person name="Klockow C."/>
            <person name="Richter M."/>
            <person name="Achstetter T."/>
            <person name="Glockner F.O."/>
            <person name="Harder J."/>
        </authorList>
    </citation>
    <scope>NUCLEOTIDE SEQUENCE [LARGE SCALE GENOMIC DNA]</scope>
    <source>
        <strain evidence="4 5">SM1</strain>
    </source>
</reference>
<dbReference type="InterPro" id="IPR029058">
    <property type="entry name" value="AB_hydrolase_fold"/>
</dbReference>
<dbReference type="EMBL" id="ANOG01000211">
    <property type="protein sequence ID" value="EMI21653.1"/>
    <property type="molecule type" value="Genomic_DNA"/>
</dbReference>
<keyword evidence="2" id="KW-0378">Hydrolase</keyword>
<dbReference type="OrthoDB" id="265201at2"/>
<dbReference type="AlphaFoldDB" id="M5RQN9"/>
<dbReference type="GO" id="GO:0004806">
    <property type="term" value="F:triacylglycerol lipase activity"/>
    <property type="evidence" value="ECO:0007669"/>
    <property type="project" value="TreeGrafter"/>
</dbReference>
<feature type="domain" description="BD-FAE-like" evidence="3">
    <location>
        <begin position="63"/>
        <end position="276"/>
    </location>
</feature>
<feature type="non-terminal residue" evidence="4">
    <location>
        <position position="304"/>
    </location>
</feature>
<dbReference type="PROSITE" id="PS00018">
    <property type="entry name" value="EF_HAND_1"/>
    <property type="match status" value="1"/>
</dbReference>
<dbReference type="PANTHER" id="PTHR48081">
    <property type="entry name" value="AB HYDROLASE SUPERFAMILY PROTEIN C4A8.06C"/>
    <property type="match status" value="1"/>
</dbReference>
<dbReference type="PANTHER" id="PTHR48081:SF30">
    <property type="entry name" value="ACETYL-HYDROLASE LIPR-RELATED"/>
    <property type="match status" value="1"/>
</dbReference>
<evidence type="ECO:0000313" key="5">
    <source>
        <dbReference type="Proteomes" id="UP000011991"/>
    </source>
</evidence>
<dbReference type="RefSeq" id="WP_008693243.1">
    <property type="nucleotide sequence ID" value="NZ_ANOG01000211.1"/>
</dbReference>
<gene>
    <name evidence="4" type="ORF">RMSM_01420</name>
</gene>
<evidence type="ECO:0000259" key="3">
    <source>
        <dbReference type="Pfam" id="PF20434"/>
    </source>
</evidence>
<sequence length="304" mass="33617">MAPKTQATSAGGRWSSIKHLDADASDSVDLEELKKCPVPKLPTKGEKRLNVLYKNLPEESLYLDFYYPPGVPKGDLPVVVFTHGGGWGAGSKEGAAQGSHKELFLKVLDEGFCVAAVNYRLVGMYENSYVPECVIDCKDAVRFLAKNAEDFGINPKKFYSIGNSAGGHLSMMLLLSPRDEQLGAPELADAEYEMVAGVSWYGWANQELEELFIKPNKENDQPLRNNHSRICRPGLTPAERKDIIHEMSPSSWLTKESPPLFMLHGTEDTTIIPKHAYWMKDLAQKRGADVEILIVDGAGHGWGN</sequence>
<protein>
    <submittedName>
        <fullName evidence="4">Lipase/esterase</fullName>
    </submittedName>
</protein>
<evidence type="ECO:0000313" key="4">
    <source>
        <dbReference type="EMBL" id="EMI21653.1"/>
    </source>
</evidence>
<proteinExistence type="inferred from homology"/>
<evidence type="ECO:0000256" key="1">
    <source>
        <dbReference type="ARBA" id="ARBA00010515"/>
    </source>
</evidence>
<comment type="caution">
    <text evidence="4">The sequence shown here is derived from an EMBL/GenBank/DDBJ whole genome shotgun (WGS) entry which is preliminary data.</text>
</comment>
<dbReference type="Proteomes" id="UP000011991">
    <property type="component" value="Unassembled WGS sequence"/>
</dbReference>
<dbReference type="Pfam" id="PF20434">
    <property type="entry name" value="BD-FAE"/>
    <property type="match status" value="1"/>
</dbReference>